<reference evidence="1 2" key="1">
    <citation type="submission" date="2019-05" db="EMBL/GenBank/DDBJ databases">
        <title>Another draft genome of Portunus trituberculatus and its Hox gene families provides insights of decapod evolution.</title>
        <authorList>
            <person name="Jeong J.-H."/>
            <person name="Song I."/>
            <person name="Kim S."/>
            <person name="Choi T."/>
            <person name="Kim D."/>
            <person name="Ryu S."/>
            <person name="Kim W."/>
        </authorList>
    </citation>
    <scope>NUCLEOTIDE SEQUENCE [LARGE SCALE GENOMIC DNA]</scope>
    <source>
        <tissue evidence="1">Muscle</tissue>
    </source>
</reference>
<dbReference type="Proteomes" id="UP000324222">
    <property type="component" value="Unassembled WGS sequence"/>
</dbReference>
<comment type="caution">
    <text evidence="1">The sequence shown here is derived from an EMBL/GenBank/DDBJ whole genome shotgun (WGS) entry which is preliminary data.</text>
</comment>
<proteinExistence type="predicted"/>
<protein>
    <submittedName>
        <fullName evidence="1">Uncharacterized protein</fullName>
    </submittedName>
</protein>
<sequence length="94" mass="11049">MAQWIRETTRVGGNEEALRVDLLFTKEIDVIEEMKYQCPQEKSDHLLTEFSLDSGSAVNKNELHKNDRYNYGKADSTELREYFTEGIKRYVNQN</sequence>
<organism evidence="1 2">
    <name type="scientific">Portunus trituberculatus</name>
    <name type="common">Swimming crab</name>
    <name type="synonym">Neptunus trituberculatus</name>
    <dbReference type="NCBI Taxonomy" id="210409"/>
    <lineage>
        <taxon>Eukaryota</taxon>
        <taxon>Metazoa</taxon>
        <taxon>Ecdysozoa</taxon>
        <taxon>Arthropoda</taxon>
        <taxon>Crustacea</taxon>
        <taxon>Multicrustacea</taxon>
        <taxon>Malacostraca</taxon>
        <taxon>Eumalacostraca</taxon>
        <taxon>Eucarida</taxon>
        <taxon>Decapoda</taxon>
        <taxon>Pleocyemata</taxon>
        <taxon>Brachyura</taxon>
        <taxon>Eubrachyura</taxon>
        <taxon>Portunoidea</taxon>
        <taxon>Portunidae</taxon>
        <taxon>Portuninae</taxon>
        <taxon>Portunus</taxon>
    </lineage>
</organism>
<name>A0A5B7GUW5_PORTR</name>
<evidence type="ECO:0000313" key="2">
    <source>
        <dbReference type="Proteomes" id="UP000324222"/>
    </source>
</evidence>
<dbReference type="EMBL" id="VSRR010018529">
    <property type="protein sequence ID" value="MPC61423.1"/>
    <property type="molecule type" value="Genomic_DNA"/>
</dbReference>
<dbReference type="AlphaFoldDB" id="A0A5B7GUW5"/>
<gene>
    <name evidence="1" type="ORF">E2C01_055495</name>
</gene>
<accession>A0A5B7GUW5</accession>
<keyword evidence="2" id="KW-1185">Reference proteome</keyword>
<evidence type="ECO:0000313" key="1">
    <source>
        <dbReference type="EMBL" id="MPC61423.1"/>
    </source>
</evidence>